<gene>
    <name evidence="2" type="ORF">GLV81_15870</name>
</gene>
<dbReference type="AlphaFoldDB" id="A0A6I6GNZ8"/>
<accession>A0A6I6GNZ8</accession>
<evidence type="ECO:0008006" key="4">
    <source>
        <dbReference type="Google" id="ProtNLM"/>
    </source>
</evidence>
<dbReference type="KEGG" id="fls:GLV81_15870"/>
<proteinExistence type="predicted"/>
<name>A0A6I6GNZ8_9BACT</name>
<dbReference type="RefSeq" id="WP_157479740.1">
    <property type="nucleotide sequence ID" value="NZ_CP046566.1"/>
</dbReference>
<feature type="signal peptide" evidence="1">
    <location>
        <begin position="1"/>
        <end position="21"/>
    </location>
</feature>
<evidence type="ECO:0000313" key="2">
    <source>
        <dbReference type="EMBL" id="QGW29388.1"/>
    </source>
</evidence>
<keyword evidence="1" id="KW-0732">Signal</keyword>
<sequence>MNVKQLLVAAALVGLAHTAGAQATGSTYKTALGFKFSPTAVTVKHFVKSNAAIEGLAYFWRDGFRATGLYEWHDDIKGARGLQWYVGGGAHVDFWDDEYRNRFNPSGRAAAGLDGVIGLDYKFNGAPINISLDWQPSVTFIGANYNSVDWLGVAVRFTF</sequence>
<dbReference type="Proteomes" id="UP000426027">
    <property type="component" value="Chromosome"/>
</dbReference>
<reference evidence="2 3" key="1">
    <citation type="submission" date="2019-11" db="EMBL/GenBank/DDBJ databases">
        <authorList>
            <person name="Im W.T."/>
        </authorList>
    </citation>
    <scope>NUCLEOTIDE SEQUENCE [LARGE SCALE GENOMIC DNA]</scope>
    <source>
        <strain evidence="2 3">SB-02</strain>
    </source>
</reference>
<evidence type="ECO:0000313" key="3">
    <source>
        <dbReference type="Proteomes" id="UP000426027"/>
    </source>
</evidence>
<dbReference type="EMBL" id="CP046566">
    <property type="protein sequence ID" value="QGW29388.1"/>
    <property type="molecule type" value="Genomic_DNA"/>
</dbReference>
<feature type="chain" id="PRO_5026099410" description="Porin family protein" evidence="1">
    <location>
        <begin position="22"/>
        <end position="159"/>
    </location>
</feature>
<organism evidence="2 3">
    <name type="scientific">Phnomibacter ginsenosidimutans</name>
    <dbReference type="NCBI Taxonomy" id="2676868"/>
    <lineage>
        <taxon>Bacteria</taxon>
        <taxon>Pseudomonadati</taxon>
        <taxon>Bacteroidota</taxon>
        <taxon>Chitinophagia</taxon>
        <taxon>Chitinophagales</taxon>
        <taxon>Chitinophagaceae</taxon>
        <taxon>Phnomibacter</taxon>
    </lineage>
</organism>
<protein>
    <recommendedName>
        <fullName evidence="4">Porin family protein</fullName>
    </recommendedName>
</protein>
<keyword evidence="3" id="KW-1185">Reference proteome</keyword>
<evidence type="ECO:0000256" key="1">
    <source>
        <dbReference type="SAM" id="SignalP"/>
    </source>
</evidence>